<proteinExistence type="predicted"/>
<protein>
    <submittedName>
        <fullName evidence="2">Uncharacterized protein</fullName>
    </submittedName>
</protein>
<organism evidence="2 3">
    <name type="scientific">Streptomyces nigra</name>
    <dbReference type="NCBI Taxonomy" id="1827580"/>
    <lineage>
        <taxon>Bacteria</taxon>
        <taxon>Bacillati</taxon>
        <taxon>Actinomycetota</taxon>
        <taxon>Actinomycetes</taxon>
        <taxon>Kitasatosporales</taxon>
        <taxon>Streptomycetaceae</taxon>
        <taxon>Streptomyces</taxon>
    </lineage>
</organism>
<gene>
    <name evidence="2" type="ORF">OHU27_28610</name>
</gene>
<sequence length="141" mass="16002">MDHAARPAFREVASELRQQGAPAEVLEGIVEENGLPHVGLRVPVGEGDVFVYEVWPVERPTPAFALRSVEERDTYVRFEVRLAEGNQDYDVMGYSKEQLIADALDQYERYLEFLRVPHDASTRSNLPDPRPDALDAHLPEE</sequence>
<evidence type="ECO:0000256" key="1">
    <source>
        <dbReference type="SAM" id="MobiDB-lite"/>
    </source>
</evidence>
<dbReference type="RefSeq" id="WP_406259846.1">
    <property type="nucleotide sequence ID" value="NZ_CP108125.1"/>
</dbReference>
<accession>A0ABZ1J5Y4</accession>
<reference evidence="2 3" key="1">
    <citation type="submission" date="2022-10" db="EMBL/GenBank/DDBJ databases">
        <title>The complete genomes of actinobacterial strains from the NBC collection.</title>
        <authorList>
            <person name="Joergensen T.S."/>
            <person name="Alvarez Arevalo M."/>
            <person name="Sterndorff E.B."/>
            <person name="Faurdal D."/>
            <person name="Vuksanovic O."/>
            <person name="Mourched A.-S."/>
            <person name="Charusanti P."/>
            <person name="Shaw S."/>
            <person name="Blin K."/>
            <person name="Weber T."/>
        </authorList>
    </citation>
    <scope>NUCLEOTIDE SEQUENCE [LARGE SCALE GENOMIC DNA]</scope>
    <source>
        <strain evidence="2 3">NBC_00206</strain>
    </source>
</reference>
<feature type="region of interest" description="Disordered" evidence="1">
    <location>
        <begin position="121"/>
        <end position="141"/>
    </location>
</feature>
<evidence type="ECO:0000313" key="3">
    <source>
        <dbReference type="Proteomes" id="UP001622690"/>
    </source>
</evidence>
<evidence type="ECO:0000313" key="2">
    <source>
        <dbReference type="EMBL" id="WTO86181.1"/>
    </source>
</evidence>
<dbReference type="EMBL" id="CP108125">
    <property type="protein sequence ID" value="WTO86181.1"/>
    <property type="molecule type" value="Genomic_DNA"/>
</dbReference>
<feature type="compositionally biased region" description="Basic and acidic residues" evidence="1">
    <location>
        <begin position="129"/>
        <end position="141"/>
    </location>
</feature>
<name>A0ABZ1J5Y4_9ACTN</name>
<dbReference type="Proteomes" id="UP001622690">
    <property type="component" value="Chromosome"/>
</dbReference>
<keyword evidence="3" id="KW-1185">Reference proteome</keyword>